<accession>A0A381I637</accession>
<sequence length="33" mass="3892">MRNISISYAKGEWLLILDADEVLIDYSNIIKFF</sequence>
<dbReference type="EMBL" id="UFWD01000001">
    <property type="protein sequence ID" value="SUY20561.1"/>
    <property type="molecule type" value="Genomic_DNA"/>
</dbReference>
<protein>
    <submittedName>
        <fullName evidence="1">Glycosyltransferase</fullName>
    </submittedName>
</protein>
<name>A0A381I637_CLODI</name>
<gene>
    <name evidence="1" type="ORF">NCTC13307_00222</name>
</gene>
<organism evidence="1">
    <name type="scientific">Clostridioides difficile</name>
    <name type="common">Peptoclostridium difficile</name>
    <dbReference type="NCBI Taxonomy" id="1496"/>
    <lineage>
        <taxon>Bacteria</taxon>
        <taxon>Bacillati</taxon>
        <taxon>Bacillota</taxon>
        <taxon>Clostridia</taxon>
        <taxon>Peptostreptococcales</taxon>
        <taxon>Peptostreptococcaceae</taxon>
        <taxon>Clostridioides</taxon>
    </lineage>
</organism>
<dbReference type="AlphaFoldDB" id="A0A381I637"/>
<evidence type="ECO:0000313" key="1">
    <source>
        <dbReference type="EMBL" id="SUY20561.1"/>
    </source>
</evidence>
<proteinExistence type="predicted"/>
<reference evidence="1" key="1">
    <citation type="submission" date="2018-06" db="EMBL/GenBank/DDBJ databases">
        <authorList>
            <consortium name="Pathogen Informatics"/>
            <person name="Doyle S."/>
        </authorList>
    </citation>
    <scope>NUCLEOTIDE SEQUENCE</scope>
    <source>
        <strain evidence="1">NCTC13307</strain>
    </source>
</reference>
<keyword evidence="1" id="KW-0808">Transferase</keyword>
<dbReference type="GO" id="GO:0016740">
    <property type="term" value="F:transferase activity"/>
    <property type="evidence" value="ECO:0007669"/>
    <property type="project" value="UniProtKB-KW"/>
</dbReference>